<sequence>MSLDSIMDKLNELFNSHRDKLSERNDALKARMIALNEGTMATKMALSTRIEELKVDLALSRAVVGEGVSSAALSNEDVSKLKEFVRTRSVCDVDNFLTIDKRQGKIGTWQEFQCELKGQFYLEFFEEEARAKLID</sequence>
<evidence type="ECO:0000313" key="1">
    <source>
        <dbReference type="EMBL" id="MBA0817716.1"/>
    </source>
</evidence>
<accession>A0A7J9I6G2</accession>
<dbReference type="AlphaFoldDB" id="A0A7J9I6G2"/>
<proteinExistence type="predicted"/>
<name>A0A7J9I6G2_9ROSI</name>
<organism evidence="1 2">
    <name type="scientific">Gossypium harknessii</name>
    <dbReference type="NCBI Taxonomy" id="34285"/>
    <lineage>
        <taxon>Eukaryota</taxon>
        <taxon>Viridiplantae</taxon>
        <taxon>Streptophyta</taxon>
        <taxon>Embryophyta</taxon>
        <taxon>Tracheophyta</taxon>
        <taxon>Spermatophyta</taxon>
        <taxon>Magnoliopsida</taxon>
        <taxon>eudicotyledons</taxon>
        <taxon>Gunneridae</taxon>
        <taxon>Pentapetalae</taxon>
        <taxon>rosids</taxon>
        <taxon>malvids</taxon>
        <taxon>Malvales</taxon>
        <taxon>Malvaceae</taxon>
        <taxon>Malvoideae</taxon>
        <taxon>Gossypium</taxon>
    </lineage>
</organism>
<dbReference type="EMBL" id="JABFAD010087423">
    <property type="protein sequence ID" value="MBA0817716.1"/>
    <property type="molecule type" value="Genomic_DNA"/>
</dbReference>
<evidence type="ECO:0000313" key="2">
    <source>
        <dbReference type="Proteomes" id="UP000593560"/>
    </source>
</evidence>
<comment type="caution">
    <text evidence="1">The sequence shown here is derived from an EMBL/GenBank/DDBJ whole genome shotgun (WGS) entry which is preliminary data.</text>
</comment>
<gene>
    <name evidence="1" type="ORF">Gohar_021506</name>
</gene>
<dbReference type="Proteomes" id="UP000593560">
    <property type="component" value="Unassembled WGS sequence"/>
</dbReference>
<keyword evidence="2" id="KW-1185">Reference proteome</keyword>
<reference evidence="1 2" key="1">
    <citation type="journal article" date="2019" name="Genome Biol. Evol.">
        <title>Insights into the evolution of the New World diploid cottons (Gossypium, subgenus Houzingenia) based on genome sequencing.</title>
        <authorList>
            <person name="Grover C.E."/>
            <person name="Arick M.A. 2nd"/>
            <person name="Thrash A."/>
            <person name="Conover J.L."/>
            <person name="Sanders W.S."/>
            <person name="Peterson D.G."/>
            <person name="Frelichowski J.E."/>
            <person name="Scheffler J.A."/>
            <person name="Scheffler B.E."/>
            <person name="Wendel J.F."/>
        </authorList>
    </citation>
    <scope>NUCLEOTIDE SEQUENCE [LARGE SCALE GENOMIC DNA]</scope>
    <source>
        <strain evidence="1">0</strain>
        <tissue evidence="1">Leaf</tissue>
    </source>
</reference>
<protein>
    <submittedName>
        <fullName evidence="1">Uncharacterized protein</fullName>
    </submittedName>
</protein>
<dbReference type="OrthoDB" id="998368at2759"/>